<name>A0A8H4LYH0_9HYPO</name>
<evidence type="ECO:0000313" key="2">
    <source>
        <dbReference type="EMBL" id="KAF4507541.1"/>
    </source>
</evidence>
<evidence type="ECO:0000256" key="1">
    <source>
        <dbReference type="SAM" id="SignalP"/>
    </source>
</evidence>
<sequence length="186" mass="20240">MYVSRLLLSTALLWATEAVARGRKPVSHIETCYEGESTSLHCYSGQDDTPQIVDVNDVAAVAKALRDYGREVQGGRFFTMTAENAPDCAEWDIYNHETVLALAKHIDSKKNSSVLLEDIARTIDGGSASDDDKKKAIVGCLSSGGSLGVLVNETNPSYHSHEYEKSGYTTEGIVIKIVSNVRKVDL</sequence>
<feature type="chain" id="PRO_5034123340" evidence="1">
    <location>
        <begin position="23"/>
        <end position="186"/>
    </location>
</feature>
<accession>A0A8H4LYH0</accession>
<evidence type="ECO:0000313" key="3">
    <source>
        <dbReference type="Proteomes" id="UP000557566"/>
    </source>
</evidence>
<dbReference type="EMBL" id="JAAVMX010000005">
    <property type="protein sequence ID" value="KAF4507541.1"/>
    <property type="molecule type" value="Genomic_DNA"/>
</dbReference>
<feature type="signal peptide" evidence="1">
    <location>
        <begin position="1"/>
        <end position="22"/>
    </location>
</feature>
<reference evidence="2 3" key="1">
    <citation type="journal article" date="2020" name="Genome Biol. Evol.">
        <title>A new high-quality draft genome assembly of the Chinese cordyceps Ophiocordyceps sinensis.</title>
        <authorList>
            <person name="Shu R."/>
            <person name="Zhang J."/>
            <person name="Meng Q."/>
            <person name="Zhang H."/>
            <person name="Zhou G."/>
            <person name="Li M."/>
            <person name="Wu P."/>
            <person name="Zhao Y."/>
            <person name="Chen C."/>
            <person name="Qin Q."/>
        </authorList>
    </citation>
    <scope>NUCLEOTIDE SEQUENCE [LARGE SCALE GENOMIC DNA]</scope>
    <source>
        <strain evidence="2 3">IOZ07</strain>
    </source>
</reference>
<proteinExistence type="predicted"/>
<dbReference type="Proteomes" id="UP000557566">
    <property type="component" value="Unassembled WGS sequence"/>
</dbReference>
<gene>
    <name evidence="2" type="ORF">G6O67_004031</name>
</gene>
<dbReference type="OrthoDB" id="3689965at2759"/>
<comment type="caution">
    <text evidence="2">The sequence shown here is derived from an EMBL/GenBank/DDBJ whole genome shotgun (WGS) entry which is preliminary data.</text>
</comment>
<keyword evidence="1" id="KW-0732">Signal</keyword>
<protein>
    <submittedName>
        <fullName evidence="2">Uncharacterized protein</fullName>
    </submittedName>
</protein>
<keyword evidence="3" id="KW-1185">Reference proteome</keyword>
<organism evidence="2 3">
    <name type="scientific">Ophiocordyceps sinensis</name>
    <dbReference type="NCBI Taxonomy" id="72228"/>
    <lineage>
        <taxon>Eukaryota</taxon>
        <taxon>Fungi</taxon>
        <taxon>Dikarya</taxon>
        <taxon>Ascomycota</taxon>
        <taxon>Pezizomycotina</taxon>
        <taxon>Sordariomycetes</taxon>
        <taxon>Hypocreomycetidae</taxon>
        <taxon>Hypocreales</taxon>
        <taxon>Ophiocordycipitaceae</taxon>
        <taxon>Ophiocordyceps</taxon>
    </lineage>
</organism>
<dbReference type="AlphaFoldDB" id="A0A8H4LYH0"/>